<protein>
    <submittedName>
        <fullName evidence="1">339273fa-2662-42bf-9d25-c2f905c30734</fullName>
    </submittedName>
</protein>
<organism evidence="1 2">
    <name type="scientific">Thermothielavioides terrestris</name>
    <dbReference type="NCBI Taxonomy" id="2587410"/>
    <lineage>
        <taxon>Eukaryota</taxon>
        <taxon>Fungi</taxon>
        <taxon>Dikarya</taxon>
        <taxon>Ascomycota</taxon>
        <taxon>Pezizomycotina</taxon>
        <taxon>Sordariomycetes</taxon>
        <taxon>Sordariomycetidae</taxon>
        <taxon>Sordariales</taxon>
        <taxon>Chaetomiaceae</taxon>
        <taxon>Thermothielavioides</taxon>
    </lineage>
</organism>
<dbReference type="AlphaFoldDB" id="A0A446BDY0"/>
<dbReference type="Proteomes" id="UP000289323">
    <property type="component" value="Unassembled WGS sequence"/>
</dbReference>
<name>A0A446BDY0_9PEZI</name>
<accession>A0A446BDY0</accession>
<reference evidence="1 2" key="1">
    <citation type="submission" date="2018-04" db="EMBL/GenBank/DDBJ databases">
        <authorList>
            <person name="Huttner S."/>
            <person name="Dainat J."/>
        </authorList>
    </citation>
    <scope>NUCLEOTIDE SEQUENCE [LARGE SCALE GENOMIC DNA]</scope>
</reference>
<dbReference type="EMBL" id="OUUZ01000006">
    <property type="protein sequence ID" value="SPQ20712.1"/>
    <property type="molecule type" value="Genomic_DNA"/>
</dbReference>
<sequence>MTAITEIAIKVADYKLSVSDNL</sequence>
<evidence type="ECO:0000313" key="1">
    <source>
        <dbReference type="EMBL" id="SPQ20712.1"/>
    </source>
</evidence>
<gene>
    <name evidence="1" type="ORF">TT172_LOCUS3131</name>
</gene>
<proteinExistence type="predicted"/>
<evidence type="ECO:0000313" key="2">
    <source>
        <dbReference type="Proteomes" id="UP000289323"/>
    </source>
</evidence>